<proteinExistence type="predicted"/>
<name>M4VRG5_9BACT</name>
<feature type="region of interest" description="Disordered" evidence="1">
    <location>
        <begin position="58"/>
        <end position="77"/>
    </location>
</feature>
<dbReference type="InterPro" id="IPR010620">
    <property type="entry name" value="SBBP_repeat"/>
</dbReference>
<dbReference type="KEGG" id="bex:A11Q_1558"/>
<dbReference type="InterPro" id="IPR011042">
    <property type="entry name" value="6-blade_b-propeller_TolB-like"/>
</dbReference>
<dbReference type="PANTHER" id="PTHR35580:SF1">
    <property type="entry name" value="PHYTASE-LIKE DOMAIN-CONTAINING PROTEIN"/>
    <property type="match status" value="1"/>
</dbReference>
<evidence type="ECO:0000313" key="3">
    <source>
        <dbReference type="Proteomes" id="UP000012040"/>
    </source>
</evidence>
<dbReference type="STRING" id="1184267.A11Q_1558"/>
<dbReference type="AlphaFoldDB" id="M4VRG5"/>
<feature type="compositionally biased region" description="Low complexity" evidence="1">
    <location>
        <begin position="62"/>
        <end position="77"/>
    </location>
</feature>
<protein>
    <recommendedName>
        <fullName evidence="4">Beta-propeller repeat protein</fullName>
    </recommendedName>
</protein>
<reference evidence="2 3" key="1">
    <citation type="journal article" date="2013" name="ISME J.">
        <title>By their genes ye shall know them: genomic signatures of predatory bacteria.</title>
        <authorList>
            <person name="Pasternak Z."/>
            <person name="Pietrokovski S."/>
            <person name="Rotem O."/>
            <person name="Gophna U."/>
            <person name="Lurie-Weinberger M.N."/>
            <person name="Jurkevitch E."/>
        </authorList>
    </citation>
    <scope>NUCLEOTIDE SEQUENCE [LARGE SCALE GENOMIC DNA]</scope>
    <source>
        <strain evidence="2 3">JSS</strain>
    </source>
</reference>
<dbReference type="SUPFAM" id="SSF101898">
    <property type="entry name" value="NHL repeat"/>
    <property type="match status" value="2"/>
</dbReference>
<dbReference type="PATRIC" id="fig|1184267.3.peg.1575"/>
<dbReference type="Pfam" id="PF06739">
    <property type="entry name" value="SBBP"/>
    <property type="match status" value="5"/>
</dbReference>
<evidence type="ECO:0000313" key="2">
    <source>
        <dbReference type="EMBL" id="AGH95774.1"/>
    </source>
</evidence>
<keyword evidence="3" id="KW-1185">Reference proteome</keyword>
<dbReference type="Proteomes" id="UP000012040">
    <property type="component" value="Chromosome"/>
</dbReference>
<evidence type="ECO:0008006" key="4">
    <source>
        <dbReference type="Google" id="ProtNLM"/>
    </source>
</evidence>
<gene>
    <name evidence="2" type="ORF">A11Q_1558</name>
</gene>
<dbReference type="PANTHER" id="PTHR35580">
    <property type="entry name" value="CELL SURFACE GLYCOPROTEIN (S-LAYER PROTEIN)-LIKE PROTEIN"/>
    <property type="match status" value="1"/>
</dbReference>
<dbReference type="HOGENOM" id="CLU_472265_0_0_7"/>
<sequence length="577" mass="60252">MPHFIRLRAQRISTFDRWFNETNGGCMAKKLRIVSTVALVFVLIASFQNCSSYKADEGMENQSSIGGSGASQSSSDGQQLVGAPIVRLPEIDPVSGDIIGFPSTPNSSTTTTTTSQIPKTSFIYKTTLVNSSGQYVDAVCNASAVDQEGNSYCAGHTSSDLAEPNAGGADVFAMKIDSTGKLVWIRQLGSRSLVALTTDYTSASSAGDRAVVNHNDFANSIAVDNFGNVYVGGMMSPTQHKSGNRVSGYSGGLVGGGAFVMKLNHQGAIQWLKYANDNVNAVATNCSGLATDSGGNVYCTGSAVDFVEKSGNKGKGDVFVVKFNALGTIQWKRQLGSVSNTFGDSKASSVPTSITVDNAGNVYTAGVTDGNLAETSGGNVDAFVMKLSPLGVIQWVRQLGSKSNTFGSSAGADYCNGIAADSIGNVYCAGRTDGRLADAYAGGNGDAFVMKLNSQGTIQWVKQLGQSFTQGDSSQYEICYGVAVDPSNNVYCAGMTTSRLAPGSSANRNGDAFVTKLNPQGAVQWVKQWGETEAEAQNRCHGVSVDVAGNVYCAGYSNIIHTSGSSGFIMKIGVSQQ</sequence>
<dbReference type="EMBL" id="CP003537">
    <property type="protein sequence ID" value="AGH95774.1"/>
    <property type="molecule type" value="Genomic_DNA"/>
</dbReference>
<dbReference type="InterPro" id="IPR052918">
    <property type="entry name" value="Motility_Chemotaxis_Reg"/>
</dbReference>
<accession>M4VRG5</accession>
<organism evidence="2 3">
    <name type="scientific">Pseudobdellovibrio exovorus JSS</name>
    <dbReference type="NCBI Taxonomy" id="1184267"/>
    <lineage>
        <taxon>Bacteria</taxon>
        <taxon>Pseudomonadati</taxon>
        <taxon>Bdellovibrionota</taxon>
        <taxon>Bdellovibrionia</taxon>
        <taxon>Bdellovibrionales</taxon>
        <taxon>Pseudobdellovibrionaceae</taxon>
        <taxon>Pseudobdellovibrio</taxon>
    </lineage>
</organism>
<dbReference type="eggNOG" id="COG1520">
    <property type="taxonomic scope" value="Bacteria"/>
</dbReference>
<evidence type="ECO:0000256" key="1">
    <source>
        <dbReference type="SAM" id="MobiDB-lite"/>
    </source>
</evidence>
<dbReference type="Gene3D" id="2.120.10.30">
    <property type="entry name" value="TolB, C-terminal domain"/>
    <property type="match status" value="1"/>
</dbReference>